<dbReference type="SUPFAM" id="SSF55166">
    <property type="entry name" value="Hedgehog/DD-peptidase"/>
    <property type="match status" value="1"/>
</dbReference>
<dbReference type="eggNOG" id="COG3108">
    <property type="taxonomic scope" value="Bacteria"/>
</dbReference>
<gene>
    <name evidence="2" type="ORF">HMPREF9431_02035</name>
</gene>
<feature type="domain" description="Peptidase M15A C-terminal" evidence="1">
    <location>
        <begin position="35"/>
        <end position="142"/>
    </location>
</feature>
<accession>G1WDY4</accession>
<dbReference type="PATRIC" id="fig|702438.4.peg.2120"/>
<evidence type="ECO:0000313" key="2">
    <source>
        <dbReference type="EMBL" id="EGV29283.1"/>
    </source>
</evidence>
<proteinExistence type="predicted"/>
<dbReference type="InterPro" id="IPR013230">
    <property type="entry name" value="Peptidase_M15A_C"/>
</dbReference>
<dbReference type="Proteomes" id="UP000005141">
    <property type="component" value="Unassembled WGS sequence"/>
</dbReference>
<dbReference type="InterPro" id="IPR009045">
    <property type="entry name" value="Zn_M74/Hedgehog-like"/>
</dbReference>
<keyword evidence="3" id="KW-1185">Reference proteome</keyword>
<protein>
    <recommendedName>
        <fullName evidence="1">Peptidase M15A C-terminal domain-containing protein</fullName>
    </recommendedName>
</protein>
<reference evidence="2 3" key="1">
    <citation type="submission" date="2011-07" db="EMBL/GenBank/DDBJ databases">
        <title>The Genome Sequence of Prevotella oulorum F0390.</title>
        <authorList>
            <consortium name="The Broad Institute Genome Sequencing Platform"/>
            <consortium name="The Broad Institute Genome Sequencing Center for Infectious Disease"/>
            <person name="Earl A."/>
            <person name="Ward D."/>
            <person name="Feldgarden M."/>
            <person name="Gevers D."/>
            <person name="Izard J."/>
            <person name="Ganesan A."/>
            <person name="Baranova O.V."/>
            <person name="Blanton J.M."/>
            <person name="Tanner A.C."/>
            <person name="Dewhirst F.E."/>
            <person name="Young S.K."/>
            <person name="Zeng Q."/>
            <person name="Gargeya S."/>
            <person name="Fitzgerald M."/>
            <person name="Haas B."/>
            <person name="Abouelleil A."/>
            <person name="Alvarado L."/>
            <person name="Arachchi H.M."/>
            <person name="Berlin A."/>
            <person name="Brown A."/>
            <person name="Chapman S.B."/>
            <person name="Chen Z."/>
            <person name="Dunbar C."/>
            <person name="Freedman E."/>
            <person name="Gearin G."/>
            <person name="Gellesch M."/>
            <person name="Goldberg J."/>
            <person name="Griggs A."/>
            <person name="Gujja S."/>
            <person name="Heiman D."/>
            <person name="Howarth C."/>
            <person name="Larson L."/>
            <person name="Lui A."/>
            <person name="MacDonald P.J.P."/>
            <person name="Mehta T."/>
            <person name="Montmayeur A."/>
            <person name="Murphy C."/>
            <person name="Neiman D."/>
            <person name="Pearson M."/>
            <person name="Priest M."/>
            <person name="Roberts A."/>
            <person name="Saif S."/>
            <person name="Shea T."/>
            <person name="Shenoy N."/>
            <person name="Sisk P."/>
            <person name="Stolte C."/>
            <person name="Sykes S."/>
            <person name="Wortman J."/>
            <person name="Nusbaum C."/>
            <person name="Birren B."/>
        </authorList>
    </citation>
    <scope>NUCLEOTIDE SEQUENCE [LARGE SCALE GENOMIC DNA]</scope>
    <source>
        <strain evidence="2 3">F0390</strain>
    </source>
</reference>
<organism evidence="2 3">
    <name type="scientific">Segatella oulorum F0390</name>
    <dbReference type="NCBI Taxonomy" id="702438"/>
    <lineage>
        <taxon>Bacteria</taxon>
        <taxon>Pseudomonadati</taxon>
        <taxon>Bacteroidota</taxon>
        <taxon>Bacteroidia</taxon>
        <taxon>Bacteroidales</taxon>
        <taxon>Prevotellaceae</taxon>
        <taxon>Segatella</taxon>
    </lineage>
</organism>
<evidence type="ECO:0000313" key="3">
    <source>
        <dbReference type="Proteomes" id="UP000005141"/>
    </source>
</evidence>
<dbReference type="HOGENOM" id="CLU_124897_0_0_10"/>
<name>G1WDY4_9BACT</name>
<evidence type="ECO:0000259" key="1">
    <source>
        <dbReference type="Pfam" id="PF08291"/>
    </source>
</evidence>
<dbReference type="Pfam" id="PF08291">
    <property type="entry name" value="Peptidase_M15_3"/>
    <property type="match status" value="1"/>
</dbReference>
<dbReference type="AlphaFoldDB" id="G1WDY4"/>
<dbReference type="Gene3D" id="3.30.1380.10">
    <property type="match status" value="1"/>
</dbReference>
<comment type="caution">
    <text evidence="2">The sequence shown here is derived from an EMBL/GenBank/DDBJ whole genome shotgun (WGS) entry which is preliminary data.</text>
</comment>
<dbReference type="EMBL" id="ADGI01000062">
    <property type="protein sequence ID" value="EGV29283.1"/>
    <property type="molecule type" value="Genomic_DNA"/>
</dbReference>
<sequence>MGQNFVSLHQFSKTNLLNLNKEIEMKTDQKEMYSPHFSKAEMHRSGVALKLGIDNTPTKAEEENLQALCTMVLEPLRLRFGRIIIASGYRSTALNKAIRGAHNSQHLLGEAADIHVASEAEGRRYFDYIRHHLPFDQLLFEHAMRNGCCWLHVSYRRQPQHNRHEAFHLTAKK</sequence>